<proteinExistence type="predicted"/>
<evidence type="ECO:0008006" key="2">
    <source>
        <dbReference type="Google" id="ProtNLM"/>
    </source>
</evidence>
<organism evidence="1">
    <name type="scientific">uncultured Sulfurovum sp</name>
    <dbReference type="NCBI Taxonomy" id="269237"/>
    <lineage>
        <taxon>Bacteria</taxon>
        <taxon>Pseudomonadati</taxon>
        <taxon>Campylobacterota</taxon>
        <taxon>Epsilonproteobacteria</taxon>
        <taxon>Campylobacterales</taxon>
        <taxon>Sulfurovaceae</taxon>
        <taxon>Sulfurovum</taxon>
        <taxon>environmental samples</taxon>
    </lineage>
</organism>
<reference evidence="1" key="1">
    <citation type="submission" date="2020-01" db="EMBL/GenBank/DDBJ databases">
        <authorList>
            <person name="Meier V. D."/>
            <person name="Meier V D."/>
        </authorList>
    </citation>
    <scope>NUCLEOTIDE SEQUENCE</scope>
    <source>
        <strain evidence="1">HLG_WM_MAG_04</strain>
    </source>
</reference>
<sequence>MKQANTILSHIQNLPQFKLLKRHYCYQKFISILSPKFQKAIAFIFIRDDTLFVALSHPGFKMELNYNKDLLKSLVTLLSQQDKKCQNMHVSKVVLFNAKNHQFVKKVSTYNSIPYYEEMALGEFSIQSEDAELINAFNNVKNAILNSKNSD</sequence>
<evidence type="ECO:0000313" key="1">
    <source>
        <dbReference type="EMBL" id="CAA6822637.1"/>
    </source>
</evidence>
<gene>
    <name evidence="1" type="ORF">HELGO_WM9696</name>
</gene>
<name>A0A6S6TWX1_9BACT</name>
<accession>A0A6S6TWX1</accession>
<protein>
    <recommendedName>
        <fullName evidence="2">DUF721 domain-containing protein</fullName>
    </recommendedName>
</protein>
<dbReference type="EMBL" id="CACVAX010000060">
    <property type="protein sequence ID" value="CAA6822637.1"/>
    <property type="molecule type" value="Genomic_DNA"/>
</dbReference>
<dbReference type="AlphaFoldDB" id="A0A6S6TWX1"/>